<dbReference type="AlphaFoldDB" id="A0A6A8MFA8"/>
<dbReference type="Gene3D" id="3.90.79.10">
    <property type="entry name" value="Nucleoside Triphosphate Pyrophosphohydrolase"/>
    <property type="match status" value="1"/>
</dbReference>
<evidence type="ECO:0000313" key="4">
    <source>
        <dbReference type="Proteomes" id="UP000438120"/>
    </source>
</evidence>
<proteinExistence type="inferred from homology"/>
<dbReference type="EMBL" id="VUMX01000020">
    <property type="protein sequence ID" value="MST87487.1"/>
    <property type="molecule type" value="Genomic_DNA"/>
</dbReference>
<comment type="similarity">
    <text evidence="1">Belongs to the Nudix hydrolase family.</text>
</comment>
<dbReference type="SUPFAM" id="SSF55811">
    <property type="entry name" value="Nudix"/>
    <property type="match status" value="1"/>
</dbReference>
<protein>
    <submittedName>
        <fullName evidence="3">8-oxo-dGTP diphosphatase</fullName>
    </submittedName>
</protein>
<reference evidence="3 4" key="1">
    <citation type="submission" date="2019-08" db="EMBL/GenBank/DDBJ databases">
        <title>In-depth cultivation of the pig gut microbiome towards novel bacterial diversity and tailored functional studies.</title>
        <authorList>
            <person name="Wylensek D."/>
            <person name="Hitch T.C.A."/>
            <person name="Clavel T."/>
        </authorList>
    </citation>
    <scope>NUCLEOTIDE SEQUENCE [LARGE SCALE GENOMIC DNA]</scope>
    <source>
        <strain evidence="3 4">Bifido-178-WT-2B</strain>
    </source>
</reference>
<comment type="caution">
    <text evidence="3">The sequence shown here is derived from an EMBL/GenBank/DDBJ whole genome shotgun (WGS) entry which is preliminary data.</text>
</comment>
<dbReference type="PANTHER" id="PTHR43736:SF1">
    <property type="entry name" value="DIHYDRONEOPTERIN TRIPHOSPHATE DIPHOSPHATASE"/>
    <property type="match status" value="1"/>
</dbReference>
<evidence type="ECO:0000313" key="3">
    <source>
        <dbReference type="EMBL" id="MST87487.1"/>
    </source>
</evidence>
<evidence type="ECO:0000256" key="1">
    <source>
        <dbReference type="ARBA" id="ARBA00005582"/>
    </source>
</evidence>
<gene>
    <name evidence="3" type="ORF">FYJ62_07545</name>
</gene>
<evidence type="ECO:0000259" key="2">
    <source>
        <dbReference type="PROSITE" id="PS51462"/>
    </source>
</evidence>
<dbReference type="PANTHER" id="PTHR43736">
    <property type="entry name" value="ADP-RIBOSE PYROPHOSPHATASE"/>
    <property type="match status" value="1"/>
</dbReference>
<dbReference type="RefSeq" id="WP_154549091.1">
    <property type="nucleotide sequence ID" value="NZ_JBKZBY010000011.1"/>
</dbReference>
<sequence length="146" mass="17253">MDRSEKTTLTNMCMIVDHGKVLTIDRQSKHWPGLAFPGGHVEAHESFYHSVVREVKEETGLDIKHPKLVGVKQFFDQEDQRYIVFFYRADEFTGEVKASREGPLAWIKLEDLDQYHLARNFDQDLRLFLDPDLDEHLLLDHKDYMY</sequence>
<dbReference type="PROSITE" id="PS51462">
    <property type="entry name" value="NUDIX"/>
    <property type="match status" value="1"/>
</dbReference>
<dbReference type="CDD" id="cd18875">
    <property type="entry name" value="NUDIX_Hydrolase"/>
    <property type="match status" value="1"/>
</dbReference>
<accession>A0A6A8MFA8</accession>
<dbReference type="InterPro" id="IPR000086">
    <property type="entry name" value="NUDIX_hydrolase_dom"/>
</dbReference>
<dbReference type="OrthoDB" id="9008185at2"/>
<organism evidence="3 4">
    <name type="scientific">Lactobacillus porci</name>
    <dbReference type="NCBI Taxonomy" id="2012477"/>
    <lineage>
        <taxon>Bacteria</taxon>
        <taxon>Bacillati</taxon>
        <taxon>Bacillota</taxon>
        <taxon>Bacilli</taxon>
        <taxon>Lactobacillales</taxon>
        <taxon>Lactobacillaceae</taxon>
        <taxon>Lactobacillus</taxon>
    </lineage>
</organism>
<keyword evidence="4" id="KW-1185">Reference proteome</keyword>
<dbReference type="Pfam" id="PF00293">
    <property type="entry name" value="NUDIX"/>
    <property type="match status" value="1"/>
</dbReference>
<feature type="domain" description="Nudix hydrolase" evidence="2">
    <location>
        <begin position="6"/>
        <end position="131"/>
    </location>
</feature>
<dbReference type="Proteomes" id="UP000438120">
    <property type="component" value="Unassembled WGS sequence"/>
</dbReference>
<dbReference type="InterPro" id="IPR015797">
    <property type="entry name" value="NUDIX_hydrolase-like_dom_sf"/>
</dbReference>
<name>A0A6A8MFA8_9LACO</name>